<dbReference type="AlphaFoldDB" id="A0A3S1A423"/>
<proteinExistence type="predicted"/>
<evidence type="ECO:0000313" key="1">
    <source>
        <dbReference type="EMBL" id="RUS93329.1"/>
    </source>
</evidence>
<dbReference type="InterPro" id="IPR021799">
    <property type="entry name" value="PIN-like_prokaryotic"/>
</dbReference>
<keyword evidence="2" id="KW-1185">Reference proteome</keyword>
<organism evidence="1 2">
    <name type="scientific">Trichormus variabilis SAG 1403-4b</name>
    <dbReference type="NCBI Taxonomy" id="447716"/>
    <lineage>
        <taxon>Bacteria</taxon>
        <taxon>Bacillati</taxon>
        <taxon>Cyanobacteriota</taxon>
        <taxon>Cyanophyceae</taxon>
        <taxon>Nostocales</taxon>
        <taxon>Nostocaceae</taxon>
        <taxon>Trichormus</taxon>
    </lineage>
</organism>
<reference evidence="1 2" key="1">
    <citation type="journal article" date="2019" name="Genome Biol. Evol.">
        <title>Day and night: Metabolic profiles and evolutionary relationships of six axenic non-marine cyanobacteria.</title>
        <authorList>
            <person name="Will S.E."/>
            <person name="Henke P."/>
            <person name="Boedeker C."/>
            <person name="Huang S."/>
            <person name="Brinkmann H."/>
            <person name="Rohde M."/>
            <person name="Jarek M."/>
            <person name="Friedl T."/>
            <person name="Seufert S."/>
            <person name="Schumacher M."/>
            <person name="Overmann J."/>
            <person name="Neumann-Schaal M."/>
            <person name="Petersen J."/>
        </authorList>
    </citation>
    <scope>NUCLEOTIDE SEQUENCE [LARGE SCALE GENOMIC DNA]</scope>
    <source>
        <strain evidence="1 2">SAG 1403-4b</strain>
    </source>
</reference>
<comment type="caution">
    <text evidence="1">The sequence shown here is derived from an EMBL/GenBank/DDBJ whole genome shotgun (WGS) entry which is preliminary data.</text>
</comment>
<accession>A0A3S1A423</accession>
<name>A0A3S1A423_ANAVA</name>
<dbReference type="EMBL" id="RSCM01000019">
    <property type="protein sequence ID" value="RUS93329.1"/>
    <property type="molecule type" value="Genomic_DNA"/>
</dbReference>
<dbReference type="OrthoDB" id="9796404at2"/>
<protein>
    <submittedName>
        <fullName evidence="1">DUF3368 domain-containing protein</fullName>
    </submittedName>
</protein>
<dbReference type="PANTHER" id="PTHR39550">
    <property type="entry name" value="SLL0658 PROTEIN"/>
    <property type="match status" value="1"/>
</dbReference>
<gene>
    <name evidence="1" type="ORF">DSM107003_43850</name>
</gene>
<dbReference type="RefSeq" id="WP_127056196.1">
    <property type="nucleotide sequence ID" value="NZ_RSCM01000019.1"/>
</dbReference>
<sequence>MIVVSDTSPLSNLAIVGCLSILQQIYNKVIIPQGVAEELINASDEEHIIAGVLSLDWIEVIPATNLELISELRNNSNLDRGEAEAIALAIELNADELLIDERLGRREATRLGLPITGVLGILLVAKHRQLMPAVQPVMDALITQAGFRVSSQLYAEILKAANE</sequence>
<dbReference type="Proteomes" id="UP000276103">
    <property type="component" value="Unassembled WGS sequence"/>
</dbReference>
<dbReference type="PANTHER" id="PTHR39550:SF1">
    <property type="entry name" value="SLL0658 PROTEIN"/>
    <property type="match status" value="1"/>
</dbReference>
<evidence type="ECO:0000313" key="2">
    <source>
        <dbReference type="Proteomes" id="UP000276103"/>
    </source>
</evidence>
<dbReference type="Pfam" id="PF11848">
    <property type="entry name" value="DUF3368"/>
    <property type="match status" value="1"/>
</dbReference>